<evidence type="ECO:0000256" key="1">
    <source>
        <dbReference type="ARBA" id="ARBA00000971"/>
    </source>
</evidence>
<keyword evidence="4 5" id="KW-0413">Isomerase</keyword>
<keyword evidence="7" id="KW-0732">Signal</keyword>
<dbReference type="PROSITE" id="PS50059">
    <property type="entry name" value="FKBP_PPIASE"/>
    <property type="match status" value="1"/>
</dbReference>
<dbReference type="SUPFAM" id="SSF54534">
    <property type="entry name" value="FKBP-like"/>
    <property type="match status" value="1"/>
</dbReference>
<dbReference type="AlphaFoldDB" id="A0A2S7WKU7"/>
<dbReference type="PROSITE" id="PS51257">
    <property type="entry name" value="PROKAR_LIPOPROTEIN"/>
    <property type="match status" value="1"/>
</dbReference>
<dbReference type="InterPro" id="IPR046357">
    <property type="entry name" value="PPIase_dom_sf"/>
</dbReference>
<dbReference type="InterPro" id="IPR000774">
    <property type="entry name" value="PPIase_FKBP_N"/>
</dbReference>
<evidence type="ECO:0000256" key="5">
    <source>
        <dbReference type="PROSITE-ProRule" id="PRU00277"/>
    </source>
</evidence>
<evidence type="ECO:0000256" key="2">
    <source>
        <dbReference type="ARBA" id="ARBA00006577"/>
    </source>
</evidence>
<dbReference type="PANTHER" id="PTHR43811:SF19">
    <property type="entry name" value="39 KDA FK506-BINDING NUCLEAR PROTEIN"/>
    <property type="match status" value="1"/>
</dbReference>
<evidence type="ECO:0000256" key="7">
    <source>
        <dbReference type="SAM" id="SignalP"/>
    </source>
</evidence>
<dbReference type="GO" id="GO:0003755">
    <property type="term" value="F:peptidyl-prolyl cis-trans isomerase activity"/>
    <property type="evidence" value="ECO:0007669"/>
    <property type="project" value="UniProtKB-UniRule"/>
</dbReference>
<feature type="signal peptide" evidence="7">
    <location>
        <begin position="1"/>
        <end position="20"/>
    </location>
</feature>
<dbReference type="OrthoDB" id="9814548at2"/>
<dbReference type="PANTHER" id="PTHR43811">
    <property type="entry name" value="FKBP-TYPE PEPTIDYL-PROLYL CIS-TRANS ISOMERASE FKPA"/>
    <property type="match status" value="1"/>
</dbReference>
<evidence type="ECO:0000259" key="8">
    <source>
        <dbReference type="PROSITE" id="PS50059"/>
    </source>
</evidence>
<dbReference type="Proteomes" id="UP000238882">
    <property type="component" value="Unassembled WGS sequence"/>
</dbReference>
<dbReference type="InterPro" id="IPR036944">
    <property type="entry name" value="PPIase_FKBP_N_sf"/>
</dbReference>
<feature type="chain" id="PRO_5015516850" description="Peptidyl-prolyl cis-trans isomerase" evidence="7">
    <location>
        <begin position="21"/>
        <end position="242"/>
    </location>
</feature>
<dbReference type="RefSeq" id="WP_105014785.1">
    <property type="nucleotide sequence ID" value="NZ_MSCN01000001.1"/>
</dbReference>
<keyword evidence="10" id="KW-1185">Reference proteome</keyword>
<dbReference type="InterPro" id="IPR001179">
    <property type="entry name" value="PPIase_FKBP_dom"/>
</dbReference>
<feature type="domain" description="PPIase FKBP-type" evidence="8">
    <location>
        <begin position="154"/>
        <end position="240"/>
    </location>
</feature>
<protein>
    <recommendedName>
        <fullName evidence="6">Peptidyl-prolyl cis-trans isomerase</fullName>
        <ecNumber evidence="6">5.2.1.8</ecNumber>
    </recommendedName>
</protein>
<organism evidence="9 10">
    <name type="scientific">Polaribacter porphyrae</name>
    <dbReference type="NCBI Taxonomy" id="1137780"/>
    <lineage>
        <taxon>Bacteria</taxon>
        <taxon>Pseudomonadati</taxon>
        <taxon>Bacteroidota</taxon>
        <taxon>Flavobacteriia</taxon>
        <taxon>Flavobacteriales</taxon>
        <taxon>Flavobacteriaceae</taxon>
    </lineage>
</organism>
<comment type="similarity">
    <text evidence="2 6">Belongs to the FKBP-type PPIase family.</text>
</comment>
<dbReference type="Gene3D" id="3.10.50.40">
    <property type="match status" value="1"/>
</dbReference>
<dbReference type="Gene3D" id="1.10.287.460">
    <property type="entry name" value="Peptidyl-prolyl cis-trans isomerase, FKBP-type, N-terminal domain"/>
    <property type="match status" value="1"/>
</dbReference>
<dbReference type="Pfam" id="PF01346">
    <property type="entry name" value="FKBP_N"/>
    <property type="match status" value="1"/>
</dbReference>
<gene>
    <name evidence="9" type="ORF">BTO18_02905</name>
</gene>
<reference evidence="9 10" key="1">
    <citation type="submission" date="2016-12" db="EMBL/GenBank/DDBJ databases">
        <title>Trade-off between light-utilization and light-protection in marine flavobacteria.</title>
        <authorList>
            <person name="Kumagai Y."/>
            <person name="Yoshizawa S."/>
            <person name="Kogure K."/>
            <person name="Iwasaki W."/>
        </authorList>
    </citation>
    <scope>NUCLEOTIDE SEQUENCE [LARGE SCALE GENOMIC DNA]</scope>
    <source>
        <strain evidence="9 10">NBRC 108759</strain>
    </source>
</reference>
<accession>A0A2S7WKU7</accession>
<proteinExistence type="inferred from homology"/>
<evidence type="ECO:0000313" key="9">
    <source>
        <dbReference type="EMBL" id="PQJ78203.1"/>
    </source>
</evidence>
<dbReference type="EMBL" id="MSCN01000001">
    <property type="protein sequence ID" value="PQJ78203.1"/>
    <property type="molecule type" value="Genomic_DNA"/>
</dbReference>
<name>A0A2S7WKU7_9FLAO</name>
<dbReference type="Pfam" id="PF00254">
    <property type="entry name" value="FKBP_C"/>
    <property type="match status" value="1"/>
</dbReference>
<comment type="catalytic activity">
    <reaction evidence="1 5 6">
        <text>[protein]-peptidylproline (omega=180) = [protein]-peptidylproline (omega=0)</text>
        <dbReference type="Rhea" id="RHEA:16237"/>
        <dbReference type="Rhea" id="RHEA-COMP:10747"/>
        <dbReference type="Rhea" id="RHEA-COMP:10748"/>
        <dbReference type="ChEBI" id="CHEBI:83833"/>
        <dbReference type="ChEBI" id="CHEBI:83834"/>
        <dbReference type="EC" id="5.2.1.8"/>
    </reaction>
</comment>
<keyword evidence="3 5" id="KW-0697">Rotamase</keyword>
<dbReference type="GO" id="GO:0006457">
    <property type="term" value="P:protein folding"/>
    <property type="evidence" value="ECO:0007669"/>
    <property type="project" value="InterPro"/>
</dbReference>
<comment type="caution">
    <text evidence="9">The sequence shown here is derived from an EMBL/GenBank/DDBJ whole genome shotgun (WGS) entry which is preliminary data.</text>
</comment>
<evidence type="ECO:0000313" key="10">
    <source>
        <dbReference type="Proteomes" id="UP000238882"/>
    </source>
</evidence>
<evidence type="ECO:0000256" key="4">
    <source>
        <dbReference type="ARBA" id="ARBA00023235"/>
    </source>
</evidence>
<evidence type="ECO:0000256" key="6">
    <source>
        <dbReference type="RuleBase" id="RU003915"/>
    </source>
</evidence>
<evidence type="ECO:0000256" key="3">
    <source>
        <dbReference type="ARBA" id="ARBA00023110"/>
    </source>
</evidence>
<sequence>MRILKVLVVVAIVMSLSSCNNGMKKVNSLESEIDSVSYAVGLNMGMSLRNNFKEVKKEVLLQGIINSLDSSNFLIVEKDIQKVLTPYFNKKRQEQMKAQKEKREKEALVKYADNKKAGEDFLAANKSKKGVITTDSGLQYIVLKEGKGDTPNPTSKVKIHYHGTNISGKVFDSTVDKNKPYESNANIFIKGFNEALSLMKVGSKYRVFIPQELAYGVQERGQLIKPFSALIFEIELLEILKK</sequence>
<dbReference type="EC" id="5.2.1.8" evidence="6"/>